<dbReference type="eggNOG" id="COG3179">
    <property type="taxonomic scope" value="Bacteria"/>
</dbReference>
<organism evidence="1 2">
    <name type="scientific">Niabella soli DSM 19437</name>
    <dbReference type="NCBI Taxonomy" id="929713"/>
    <lineage>
        <taxon>Bacteria</taxon>
        <taxon>Pseudomonadati</taxon>
        <taxon>Bacteroidota</taxon>
        <taxon>Chitinophagia</taxon>
        <taxon>Chitinophagales</taxon>
        <taxon>Chitinophagaceae</taxon>
        <taxon>Niabella</taxon>
    </lineage>
</organism>
<evidence type="ECO:0000313" key="2">
    <source>
        <dbReference type="Proteomes" id="UP000003586"/>
    </source>
</evidence>
<proteinExistence type="predicted"/>
<dbReference type="EMBL" id="CP007035">
    <property type="protein sequence ID" value="AHF16797.1"/>
    <property type="molecule type" value="Genomic_DNA"/>
</dbReference>
<accession>W0F1B7</accession>
<dbReference type="RefSeq" id="WP_008588442.1">
    <property type="nucleotide sequence ID" value="NZ_CP007035.1"/>
</dbReference>
<keyword evidence="2" id="KW-1185">Reference proteome</keyword>
<dbReference type="HOGENOM" id="CLU_077091_1_0_10"/>
<dbReference type="STRING" id="929713.NIASO_19675"/>
<protein>
    <recommendedName>
        <fullName evidence="3">DUF4280 domain-containing protein</fullName>
    </recommendedName>
</protein>
<dbReference type="AlphaFoldDB" id="W0F1B7"/>
<dbReference type="Pfam" id="PF14107">
    <property type="entry name" value="DUF4280"/>
    <property type="match status" value="1"/>
</dbReference>
<name>W0F1B7_9BACT</name>
<evidence type="ECO:0000313" key="1">
    <source>
        <dbReference type="EMBL" id="AHF16797.1"/>
    </source>
</evidence>
<dbReference type="Proteomes" id="UP000003586">
    <property type="component" value="Chromosome"/>
</dbReference>
<reference evidence="1 2" key="1">
    <citation type="submission" date="2013-12" db="EMBL/GenBank/DDBJ databases">
        <authorList>
            <consortium name="DOE Joint Genome Institute"/>
            <person name="Eisen J."/>
            <person name="Huntemann M."/>
            <person name="Han J."/>
            <person name="Chen A."/>
            <person name="Kyrpides N."/>
            <person name="Mavromatis K."/>
            <person name="Markowitz V."/>
            <person name="Palaniappan K."/>
            <person name="Ivanova N."/>
            <person name="Schaumberg A."/>
            <person name="Pati A."/>
            <person name="Liolios K."/>
            <person name="Nordberg H.P."/>
            <person name="Cantor M.N."/>
            <person name="Hua S.X."/>
            <person name="Woyke T."/>
        </authorList>
    </citation>
    <scope>NUCLEOTIDE SEQUENCE [LARGE SCALE GENOMIC DNA]</scope>
    <source>
        <strain evidence="2">DSM 19437</strain>
    </source>
</reference>
<evidence type="ECO:0008006" key="3">
    <source>
        <dbReference type="Google" id="ProtNLM"/>
    </source>
</evidence>
<dbReference type="InterPro" id="IPR025460">
    <property type="entry name" value="DUF4280"/>
</dbReference>
<dbReference type="OrthoDB" id="882303at2"/>
<dbReference type="KEGG" id="nso:NIASO_19675"/>
<sequence length="157" mass="16996">MNEKHVVVQGALCKCLYGTVPDGLSVQSHHKEMANDGSGSKKLIATTKDTGATFKNNSFGSCAKMNHKPCKPLVQQWVNFYERVTLTHGGNILLEDSKAACAVAGDACISIAWHGQTGVPAAKQAEQSDECMLKEWNPAISKDAIEAELNEHNWEAL</sequence>
<gene>
    <name evidence="1" type="ORF">NIASO_19675</name>
</gene>